<evidence type="ECO:0000256" key="6">
    <source>
        <dbReference type="ARBA" id="ARBA00022679"/>
    </source>
</evidence>
<dbReference type="InterPro" id="IPR005467">
    <property type="entry name" value="His_kinase_dom"/>
</dbReference>
<dbReference type="PROSITE" id="PS50894">
    <property type="entry name" value="HPT"/>
    <property type="match status" value="1"/>
</dbReference>
<evidence type="ECO:0000256" key="9">
    <source>
        <dbReference type="ARBA" id="ARBA00022777"/>
    </source>
</evidence>
<dbReference type="AlphaFoldDB" id="A0A0D2GJZ4"/>
<keyword evidence="4" id="KW-1003">Cell membrane</keyword>
<dbReference type="InterPro" id="IPR011006">
    <property type="entry name" value="CheY-like_superfamily"/>
</dbReference>
<protein>
    <recommendedName>
        <fullName evidence="15">Sensory/regulatory protein RpfC</fullName>
        <ecNumber evidence="3">2.7.13.3</ecNumber>
    </recommendedName>
</protein>
<dbReference type="EMBL" id="AZAC01000004">
    <property type="protein sequence ID" value="KIX15067.1"/>
    <property type="molecule type" value="Genomic_DNA"/>
</dbReference>
<comment type="caution">
    <text evidence="25">The sequence shown here is derived from an EMBL/GenBank/DDBJ whole genome shotgun (WGS) entry which is preliminary data.</text>
</comment>
<evidence type="ECO:0000313" key="26">
    <source>
        <dbReference type="Proteomes" id="UP000032233"/>
    </source>
</evidence>
<dbReference type="PATRIC" id="fig|1429043.3.peg.982"/>
<dbReference type="GO" id="GO:0005886">
    <property type="term" value="C:plasma membrane"/>
    <property type="evidence" value="ECO:0007669"/>
    <property type="project" value="UniProtKB-SubCell"/>
</dbReference>
<dbReference type="Gene3D" id="3.30.565.10">
    <property type="entry name" value="Histidine kinase-like ATPase, C-terminal domain"/>
    <property type="match status" value="1"/>
</dbReference>
<feature type="domain" description="HPt" evidence="24">
    <location>
        <begin position="927"/>
        <end position="1027"/>
    </location>
</feature>
<evidence type="ECO:0000256" key="11">
    <source>
        <dbReference type="ARBA" id="ARBA00022989"/>
    </source>
</evidence>
<evidence type="ECO:0000256" key="8">
    <source>
        <dbReference type="ARBA" id="ARBA00022741"/>
    </source>
</evidence>
<dbReference type="CDD" id="cd00082">
    <property type="entry name" value="HisKA"/>
    <property type="match status" value="1"/>
</dbReference>
<feature type="domain" description="PAC" evidence="23">
    <location>
        <begin position="301"/>
        <end position="353"/>
    </location>
</feature>
<dbReference type="Gene3D" id="6.10.340.10">
    <property type="match status" value="1"/>
</dbReference>
<dbReference type="SMART" id="SM00387">
    <property type="entry name" value="HATPase_c"/>
    <property type="match status" value="1"/>
</dbReference>
<evidence type="ECO:0000256" key="7">
    <source>
        <dbReference type="ARBA" id="ARBA00022692"/>
    </source>
</evidence>
<dbReference type="STRING" id="1429043.X474_04610"/>
<dbReference type="SUPFAM" id="SSF55874">
    <property type="entry name" value="ATPase domain of HSP90 chaperone/DNA topoisomerase II/histidine kinase"/>
    <property type="match status" value="1"/>
</dbReference>
<feature type="modified residue" description="4-aspartylphosphate" evidence="17">
    <location>
        <position position="818"/>
    </location>
</feature>
<dbReference type="CDD" id="cd00088">
    <property type="entry name" value="HPT"/>
    <property type="match status" value="1"/>
</dbReference>
<dbReference type="InterPro" id="IPR008207">
    <property type="entry name" value="Sig_transdc_His_kin_Hpt_dom"/>
</dbReference>
<gene>
    <name evidence="25" type="ORF">X474_04610</name>
</gene>
<dbReference type="SUPFAM" id="SSF47226">
    <property type="entry name" value="Histidine-containing phosphotransfer domain, HPT domain"/>
    <property type="match status" value="1"/>
</dbReference>
<dbReference type="Pfam" id="PF00072">
    <property type="entry name" value="Response_reg"/>
    <property type="match status" value="2"/>
</dbReference>
<dbReference type="InParanoid" id="A0A0D2GJZ4"/>
<evidence type="ECO:0000259" key="21">
    <source>
        <dbReference type="PROSITE" id="PS50110"/>
    </source>
</evidence>
<dbReference type="InterPro" id="IPR001610">
    <property type="entry name" value="PAC"/>
</dbReference>
<dbReference type="SMART" id="SM00388">
    <property type="entry name" value="HisKA"/>
    <property type="match status" value="1"/>
</dbReference>
<dbReference type="PROSITE" id="PS50112">
    <property type="entry name" value="PAS"/>
    <property type="match status" value="1"/>
</dbReference>
<dbReference type="InterPro" id="IPR036890">
    <property type="entry name" value="HATPase_C_sf"/>
</dbReference>
<dbReference type="InterPro" id="IPR003594">
    <property type="entry name" value="HATPase_dom"/>
</dbReference>
<feature type="transmembrane region" description="Helical" evidence="19">
    <location>
        <begin position="120"/>
        <end position="145"/>
    </location>
</feature>
<evidence type="ECO:0000256" key="12">
    <source>
        <dbReference type="ARBA" id="ARBA00023012"/>
    </source>
</evidence>
<evidence type="ECO:0000313" key="25">
    <source>
        <dbReference type="EMBL" id="KIX15067.1"/>
    </source>
</evidence>
<evidence type="ECO:0000256" key="1">
    <source>
        <dbReference type="ARBA" id="ARBA00000085"/>
    </source>
</evidence>
<keyword evidence="11 19" id="KW-1133">Transmembrane helix</keyword>
<evidence type="ECO:0000259" key="24">
    <source>
        <dbReference type="PROSITE" id="PS50894"/>
    </source>
</evidence>
<dbReference type="PROSITE" id="PS50113">
    <property type="entry name" value="PAC"/>
    <property type="match status" value="1"/>
</dbReference>
<evidence type="ECO:0000259" key="22">
    <source>
        <dbReference type="PROSITE" id="PS50112"/>
    </source>
</evidence>
<keyword evidence="12" id="KW-0902">Two-component regulatory system</keyword>
<dbReference type="Gene3D" id="3.30.450.20">
    <property type="entry name" value="PAS domain"/>
    <property type="match status" value="1"/>
</dbReference>
<dbReference type="Gene3D" id="1.10.287.130">
    <property type="match status" value="1"/>
</dbReference>
<keyword evidence="5 17" id="KW-0597">Phosphoprotein</keyword>
<dbReference type="NCBIfam" id="TIGR00229">
    <property type="entry name" value="sensory_box"/>
    <property type="match status" value="1"/>
</dbReference>
<feature type="domain" description="Response regulatory" evidence="21">
    <location>
        <begin position="620"/>
        <end position="739"/>
    </location>
</feature>
<feature type="domain" description="Response regulatory" evidence="21">
    <location>
        <begin position="768"/>
        <end position="885"/>
    </location>
</feature>
<name>A0A0D2GJZ4_9BACT</name>
<dbReference type="CDD" id="cd00130">
    <property type="entry name" value="PAS"/>
    <property type="match status" value="1"/>
</dbReference>
<keyword evidence="7 19" id="KW-0812">Transmembrane</keyword>
<sequence length="1109" mass="122839">MKVTLQDILAQHNQQLSNELFAEHELAVKATLDEMAKREEILSATAFDLTGKPFAGTQSTLPQALPKDKLKGLTKNATFETHVPDDQLVLTYTSILRAYGEDVGFCRINYSLASLNRETWTIVSIFAALLVTMFLLMSLLLNWMLSRLVLTPVRILKNAMSNVMDVNKSADEAEDRAVREIVYSFESLSRELEQLQGSGDEIGSLAQSFKQMTSYLRVVYADLINAEEKYRGIFENAHEGIFQMTHEGRFIRANFAMATMFGYDSPKELTDSISDFSRQCYANSKEHSQVDQADKKQDRMAEMETEFRRKDGSVFWGSISQRGVYDNQNQLQYFEGSIVDITARKEREKAEQERLHAEVEREAAEAATQAKSEFLANMSHEIRTPLNAVMGMTELLTKTSLSDKQLNYLKKITISSQTLLSVVNDVLDFSKIEAGRLVLEQTEFSLQEVLANILEMYSLSAHEKEIELAVSISDDIPLDLIGDPVRLGQVLINLTGNAIKFTQGGEVVLSVRLAKTAPPKPELTVLEFSVTDTGIGIAPDRLDVIFESFSQADSSITRRHGGTGLGLAICMQLTRLMGGDISVKSTLGQGSTFTFTAIFGKQDEDKQARFLTPGDMRGLRVLIVDDNQTSRDILAAGIQSFQMEAHTAASGEKALEMISGDDQSFDLILMDWRMPGLNGIETARRIKSEMKLVKLPIICMVSAYGRQDLLQQSEKSLLDAFLHKPVNPSLLFDTIMGLFDRHPDQRDSTVEPSGSDEGLAPERLAGARVLLVDDNAINQEVACEWLKSWGIKVKTADNGTAALKTLAKNDTFDVVLMDIQMPDMDGYEATRRILQDKSIDAPPIIAMTAHAMQGTREKCLEAGMSDYVTKPIASKILLGALLKWVEPKQPSAAPSFSQTSARESKPCLPESIAGINLSDALEKVGGNEETYKRILIKFLKSNKTIAGEIEQALTNRDVDLAGRLAHSLKGAAGNLAADDVYRIAVNVEDLIHSGGIEEIQSLLIELDASLGVIRKAVDELEQRPGASEDKQDQPTLNPEQARNLILEIAQLLDLDISAAKEKATQLKKVMKPSQRLDEIETALEEYDTETAMKYIVQMAEEMNIALPAD</sequence>
<keyword evidence="9" id="KW-0418">Kinase</keyword>
<dbReference type="EC" id="2.7.13.3" evidence="3"/>
<dbReference type="Pfam" id="PF00512">
    <property type="entry name" value="HisKA"/>
    <property type="match status" value="1"/>
</dbReference>
<accession>A0A0D2GJZ4</accession>
<keyword evidence="6" id="KW-0808">Transferase</keyword>
<dbReference type="PRINTS" id="PR00344">
    <property type="entry name" value="BCTRLSENSOR"/>
</dbReference>
<dbReference type="InterPro" id="IPR001789">
    <property type="entry name" value="Sig_transdc_resp-reg_receiver"/>
</dbReference>
<comment type="subcellular location">
    <subcellularLocation>
        <location evidence="2">Cell membrane</location>
        <topology evidence="2">Multi-pass membrane protein</topology>
    </subcellularLocation>
</comment>
<dbReference type="Gene3D" id="1.20.120.160">
    <property type="entry name" value="HPT domain"/>
    <property type="match status" value="1"/>
</dbReference>
<dbReference type="InterPro" id="IPR036097">
    <property type="entry name" value="HisK_dim/P_sf"/>
</dbReference>
<organism evidence="25 26">
    <name type="scientific">Dethiosulfatarculus sandiegensis</name>
    <dbReference type="NCBI Taxonomy" id="1429043"/>
    <lineage>
        <taxon>Bacteria</taxon>
        <taxon>Pseudomonadati</taxon>
        <taxon>Thermodesulfobacteriota</taxon>
        <taxon>Desulfarculia</taxon>
        <taxon>Desulfarculales</taxon>
        <taxon>Desulfarculaceae</taxon>
        <taxon>Dethiosulfatarculus</taxon>
    </lineage>
</organism>
<dbReference type="InterPro" id="IPR000700">
    <property type="entry name" value="PAS-assoc_C"/>
</dbReference>
<evidence type="ECO:0000259" key="23">
    <source>
        <dbReference type="PROSITE" id="PS50113"/>
    </source>
</evidence>
<dbReference type="Pfam" id="PF13426">
    <property type="entry name" value="PAS_9"/>
    <property type="match status" value="1"/>
</dbReference>
<evidence type="ECO:0000256" key="16">
    <source>
        <dbReference type="PROSITE-ProRule" id="PRU00110"/>
    </source>
</evidence>
<keyword evidence="26" id="KW-1185">Reference proteome</keyword>
<dbReference type="Pfam" id="PF01627">
    <property type="entry name" value="Hpt"/>
    <property type="match status" value="1"/>
</dbReference>
<dbReference type="Pfam" id="PF02518">
    <property type="entry name" value="HATPase_c"/>
    <property type="match status" value="1"/>
</dbReference>
<evidence type="ECO:0000256" key="13">
    <source>
        <dbReference type="ARBA" id="ARBA00023136"/>
    </source>
</evidence>
<feature type="modified residue" description="Phosphohistidine" evidence="16">
    <location>
        <position position="966"/>
    </location>
</feature>
<dbReference type="InterPro" id="IPR035965">
    <property type="entry name" value="PAS-like_dom_sf"/>
</dbReference>
<keyword evidence="10" id="KW-0067">ATP-binding</keyword>
<dbReference type="SMART" id="SM00448">
    <property type="entry name" value="REC"/>
    <property type="match status" value="2"/>
</dbReference>
<evidence type="ECO:0000256" key="3">
    <source>
        <dbReference type="ARBA" id="ARBA00012438"/>
    </source>
</evidence>
<dbReference type="GO" id="GO:0005524">
    <property type="term" value="F:ATP binding"/>
    <property type="evidence" value="ECO:0007669"/>
    <property type="project" value="UniProtKB-KW"/>
</dbReference>
<proteinExistence type="predicted"/>
<dbReference type="PANTHER" id="PTHR45339:SF1">
    <property type="entry name" value="HYBRID SIGNAL TRANSDUCTION HISTIDINE KINASE J"/>
    <property type="match status" value="1"/>
</dbReference>
<dbReference type="InterPro" id="IPR036641">
    <property type="entry name" value="HPT_dom_sf"/>
</dbReference>
<evidence type="ECO:0000256" key="5">
    <source>
        <dbReference type="ARBA" id="ARBA00022553"/>
    </source>
</evidence>
<reference evidence="25 26" key="1">
    <citation type="submission" date="2013-11" db="EMBL/GenBank/DDBJ databases">
        <title>Metagenomic analysis of a methanogenic consortium involved in long chain n-alkane degradation.</title>
        <authorList>
            <person name="Davidova I.A."/>
            <person name="Callaghan A.V."/>
            <person name="Wawrik B."/>
            <person name="Pruitt S."/>
            <person name="Marks C."/>
            <person name="Duncan K.E."/>
            <person name="Suflita J.M."/>
        </authorList>
    </citation>
    <scope>NUCLEOTIDE SEQUENCE [LARGE SCALE GENOMIC DNA]</scope>
    <source>
        <strain evidence="25 26">SPR</strain>
    </source>
</reference>
<feature type="domain" description="Histidine kinase" evidence="20">
    <location>
        <begin position="377"/>
        <end position="601"/>
    </location>
</feature>
<comment type="subunit">
    <text evidence="14">At low DSF concentrations, interacts with RpfF.</text>
</comment>
<feature type="domain" description="PAS" evidence="22">
    <location>
        <begin position="226"/>
        <end position="263"/>
    </location>
</feature>
<dbReference type="SUPFAM" id="SSF47384">
    <property type="entry name" value="Homodimeric domain of signal transducing histidine kinase"/>
    <property type="match status" value="1"/>
</dbReference>
<dbReference type="InterPro" id="IPR000014">
    <property type="entry name" value="PAS"/>
</dbReference>
<dbReference type="PANTHER" id="PTHR45339">
    <property type="entry name" value="HYBRID SIGNAL TRANSDUCTION HISTIDINE KINASE J"/>
    <property type="match status" value="1"/>
</dbReference>
<evidence type="ECO:0000256" key="14">
    <source>
        <dbReference type="ARBA" id="ARBA00064003"/>
    </source>
</evidence>
<keyword evidence="8" id="KW-0547">Nucleotide-binding</keyword>
<keyword evidence="18" id="KW-0175">Coiled coil</keyword>
<evidence type="ECO:0000256" key="18">
    <source>
        <dbReference type="SAM" id="Coils"/>
    </source>
</evidence>
<evidence type="ECO:0000256" key="19">
    <source>
        <dbReference type="SAM" id="Phobius"/>
    </source>
</evidence>
<evidence type="ECO:0000256" key="15">
    <source>
        <dbReference type="ARBA" id="ARBA00068150"/>
    </source>
</evidence>
<evidence type="ECO:0000256" key="2">
    <source>
        <dbReference type="ARBA" id="ARBA00004651"/>
    </source>
</evidence>
<dbReference type="CDD" id="cd16922">
    <property type="entry name" value="HATPase_EvgS-ArcB-TorS-like"/>
    <property type="match status" value="1"/>
</dbReference>
<evidence type="ECO:0000259" key="20">
    <source>
        <dbReference type="PROSITE" id="PS50109"/>
    </source>
</evidence>
<feature type="coiled-coil region" evidence="18">
    <location>
        <begin position="342"/>
        <end position="369"/>
    </location>
</feature>
<dbReference type="GO" id="GO:0000155">
    <property type="term" value="F:phosphorelay sensor kinase activity"/>
    <property type="evidence" value="ECO:0007669"/>
    <property type="project" value="InterPro"/>
</dbReference>
<dbReference type="Proteomes" id="UP000032233">
    <property type="component" value="Unassembled WGS sequence"/>
</dbReference>
<keyword evidence="13 19" id="KW-0472">Membrane</keyword>
<dbReference type="PROSITE" id="PS50110">
    <property type="entry name" value="RESPONSE_REGULATORY"/>
    <property type="match status" value="2"/>
</dbReference>
<dbReference type="Gene3D" id="3.40.50.2300">
    <property type="match status" value="2"/>
</dbReference>
<evidence type="ECO:0000256" key="17">
    <source>
        <dbReference type="PROSITE-ProRule" id="PRU00169"/>
    </source>
</evidence>
<dbReference type="InterPro" id="IPR003661">
    <property type="entry name" value="HisK_dim/P_dom"/>
</dbReference>
<dbReference type="CDD" id="cd17546">
    <property type="entry name" value="REC_hyHK_CKI1_RcsC-like"/>
    <property type="match status" value="2"/>
</dbReference>
<dbReference type="SMART" id="SM00073">
    <property type="entry name" value="HPT"/>
    <property type="match status" value="1"/>
</dbReference>
<evidence type="ECO:0000256" key="10">
    <source>
        <dbReference type="ARBA" id="ARBA00022840"/>
    </source>
</evidence>
<dbReference type="FunFam" id="3.30.565.10:FF:000010">
    <property type="entry name" value="Sensor histidine kinase RcsC"/>
    <property type="match status" value="1"/>
</dbReference>
<evidence type="ECO:0000256" key="4">
    <source>
        <dbReference type="ARBA" id="ARBA00022475"/>
    </source>
</evidence>
<dbReference type="SUPFAM" id="SSF55785">
    <property type="entry name" value="PYP-like sensor domain (PAS domain)"/>
    <property type="match status" value="1"/>
</dbReference>
<dbReference type="SUPFAM" id="SSF52172">
    <property type="entry name" value="CheY-like"/>
    <property type="match status" value="2"/>
</dbReference>
<comment type="catalytic activity">
    <reaction evidence="1">
        <text>ATP + protein L-histidine = ADP + protein N-phospho-L-histidine.</text>
        <dbReference type="EC" id="2.7.13.3"/>
    </reaction>
</comment>
<dbReference type="FunFam" id="1.10.287.130:FF:000002">
    <property type="entry name" value="Two-component osmosensing histidine kinase"/>
    <property type="match status" value="1"/>
</dbReference>
<dbReference type="InterPro" id="IPR004358">
    <property type="entry name" value="Sig_transdc_His_kin-like_C"/>
</dbReference>
<dbReference type="SMART" id="SM00086">
    <property type="entry name" value="PAC"/>
    <property type="match status" value="1"/>
</dbReference>
<feature type="modified residue" description="4-aspartylphosphate" evidence="17">
    <location>
        <position position="671"/>
    </location>
</feature>
<dbReference type="PROSITE" id="PS50109">
    <property type="entry name" value="HIS_KIN"/>
    <property type="match status" value="1"/>
</dbReference>